<evidence type="ECO:0000259" key="10">
    <source>
        <dbReference type="Pfam" id="PF02670"/>
    </source>
</evidence>
<dbReference type="GO" id="GO:0030604">
    <property type="term" value="F:1-deoxy-D-xylulose-5-phosphate reductoisomerase activity"/>
    <property type="evidence" value="ECO:0007669"/>
    <property type="project" value="UniProtKB-UniRule"/>
</dbReference>
<dbReference type="NCBIfam" id="TIGR00243">
    <property type="entry name" value="Dxr"/>
    <property type="match status" value="1"/>
</dbReference>
<gene>
    <name evidence="9" type="primary">dxr</name>
    <name evidence="13" type="ORF">E4663_07210</name>
</gene>
<dbReference type="SUPFAM" id="SSF55347">
    <property type="entry name" value="Glyceraldehyde-3-phosphate dehydrogenase-like, C-terminal domain"/>
    <property type="match status" value="1"/>
</dbReference>
<organism evidence="13 14">
    <name type="scientific">Halobacillus salinus</name>
    <dbReference type="NCBI Taxonomy" id="192814"/>
    <lineage>
        <taxon>Bacteria</taxon>
        <taxon>Bacillati</taxon>
        <taxon>Bacillota</taxon>
        <taxon>Bacilli</taxon>
        <taxon>Bacillales</taxon>
        <taxon>Bacillaceae</taxon>
        <taxon>Halobacillus</taxon>
    </lineage>
</organism>
<comment type="function">
    <text evidence="9">Catalyzes the NADPH-dependent rearrangement and reduction of 1-deoxy-D-xylulose-5-phosphate (DXP) to 2-C-methyl-D-erythritol 4-phosphate (MEP).</text>
</comment>
<dbReference type="InterPro" id="IPR003821">
    <property type="entry name" value="DXP_reductoisomerase"/>
</dbReference>
<feature type="domain" description="1-deoxy-D-xylulose 5-phosphate reductoisomerase C-terminal" evidence="11">
    <location>
        <begin position="141"/>
        <end position="224"/>
    </location>
</feature>
<feature type="binding site" evidence="9">
    <location>
        <position position="13"/>
    </location>
    <ligand>
        <name>NADPH</name>
        <dbReference type="ChEBI" id="CHEBI:57783"/>
    </ligand>
</feature>
<dbReference type="GO" id="GO:0016853">
    <property type="term" value="F:isomerase activity"/>
    <property type="evidence" value="ECO:0007669"/>
    <property type="project" value="UniProtKB-KW"/>
</dbReference>
<comment type="similarity">
    <text evidence="2 9">Belongs to the DXR family.</text>
</comment>
<protein>
    <recommendedName>
        <fullName evidence="9">1-deoxy-D-xylulose 5-phosphate reductoisomerase</fullName>
        <shortName evidence="9">DXP reductoisomerase</shortName>
        <ecNumber evidence="9">1.1.1.267</ecNumber>
    </recommendedName>
    <alternativeName>
        <fullName evidence="9">1-deoxyxylulose-5-phosphate reductoisomerase</fullName>
    </alternativeName>
    <alternativeName>
        <fullName evidence="9">2-C-methyl-D-erythritol 4-phosphate synthase</fullName>
    </alternativeName>
</protein>
<dbReference type="PANTHER" id="PTHR30525:SF0">
    <property type="entry name" value="1-DEOXY-D-XYLULOSE 5-PHOSPHATE REDUCTOISOMERASE, CHLOROPLASTIC"/>
    <property type="match status" value="1"/>
</dbReference>
<dbReference type="FunFam" id="3.40.50.720:FF:000045">
    <property type="entry name" value="1-deoxy-D-xylulose 5-phosphate reductoisomerase"/>
    <property type="match status" value="1"/>
</dbReference>
<proteinExistence type="inferred from homology"/>
<evidence type="ECO:0000256" key="6">
    <source>
        <dbReference type="ARBA" id="ARBA00023211"/>
    </source>
</evidence>
<evidence type="ECO:0000256" key="9">
    <source>
        <dbReference type="HAMAP-Rule" id="MF_00183"/>
    </source>
</evidence>
<accession>A0A4Z0H5R7</accession>
<dbReference type="Pfam" id="PF02670">
    <property type="entry name" value="DXP_reductoisom"/>
    <property type="match status" value="1"/>
</dbReference>
<reference evidence="13 14" key="1">
    <citation type="journal article" date="2003" name="Int. J. Syst. Evol. Microbiol.">
        <title>Halobacillus salinus sp. nov., isolated from a salt lake on the coast of the East Sea in Korea.</title>
        <authorList>
            <person name="Yoon J.H."/>
            <person name="Kang K.H."/>
            <person name="Park Y.H."/>
        </authorList>
    </citation>
    <scope>NUCLEOTIDE SEQUENCE [LARGE SCALE GENOMIC DNA]</scope>
    <source>
        <strain evidence="13 14">HSL-3</strain>
    </source>
</reference>
<keyword evidence="7 9" id="KW-0414">Isoprene biosynthesis</keyword>
<keyword evidence="5 9" id="KW-0560">Oxidoreductase</keyword>
<keyword evidence="9" id="KW-0460">Magnesium</keyword>
<dbReference type="Pfam" id="PF13288">
    <property type="entry name" value="DXPR_C"/>
    <property type="match status" value="1"/>
</dbReference>
<feature type="binding site" evidence="9">
    <location>
        <position position="200"/>
    </location>
    <ligand>
        <name>NADPH</name>
        <dbReference type="ChEBI" id="CHEBI:57783"/>
    </ligand>
</feature>
<comment type="cofactor">
    <cofactor evidence="9">
        <name>Mg(2+)</name>
        <dbReference type="ChEBI" id="CHEBI:18420"/>
    </cofactor>
    <cofactor evidence="9">
        <name>Mn(2+)</name>
        <dbReference type="ChEBI" id="CHEBI:29035"/>
    </cofactor>
</comment>
<dbReference type="InterPro" id="IPR026877">
    <property type="entry name" value="DXPR_C"/>
</dbReference>
<feature type="binding site" evidence="9">
    <location>
        <position position="212"/>
    </location>
    <ligand>
        <name>1-deoxy-D-xylulose 5-phosphate</name>
        <dbReference type="ChEBI" id="CHEBI:57792"/>
    </ligand>
</feature>
<dbReference type="GO" id="GO:0070402">
    <property type="term" value="F:NADPH binding"/>
    <property type="evidence" value="ECO:0007669"/>
    <property type="project" value="InterPro"/>
</dbReference>
<evidence type="ECO:0000256" key="4">
    <source>
        <dbReference type="ARBA" id="ARBA00022857"/>
    </source>
</evidence>
<dbReference type="InterPro" id="IPR036169">
    <property type="entry name" value="DXPR_C_sf"/>
</dbReference>
<feature type="binding site" evidence="9">
    <location>
        <position position="146"/>
    </location>
    <ligand>
        <name>1-deoxy-D-xylulose 5-phosphate</name>
        <dbReference type="ChEBI" id="CHEBI:57792"/>
    </ligand>
</feature>
<evidence type="ECO:0000259" key="12">
    <source>
        <dbReference type="Pfam" id="PF13288"/>
    </source>
</evidence>
<dbReference type="UniPathway" id="UPA00056">
    <property type="reaction ID" value="UER00092"/>
</dbReference>
<evidence type="ECO:0000313" key="14">
    <source>
        <dbReference type="Proteomes" id="UP000297982"/>
    </source>
</evidence>
<keyword evidence="3 9" id="KW-0479">Metal-binding</keyword>
<dbReference type="Proteomes" id="UP000297982">
    <property type="component" value="Unassembled WGS sequence"/>
</dbReference>
<dbReference type="EC" id="1.1.1.267" evidence="9"/>
<feature type="binding site" evidence="9">
    <location>
        <position position="216"/>
    </location>
    <ligand>
        <name>Mn(2+)</name>
        <dbReference type="ChEBI" id="CHEBI:29035"/>
    </ligand>
</feature>
<feature type="binding site" evidence="9">
    <location>
        <position position="207"/>
    </location>
    <ligand>
        <name>1-deoxy-D-xylulose 5-phosphate</name>
        <dbReference type="ChEBI" id="CHEBI:57792"/>
    </ligand>
</feature>
<keyword evidence="6 9" id="KW-0464">Manganese</keyword>
<feature type="binding site" evidence="9">
    <location>
        <position position="10"/>
    </location>
    <ligand>
        <name>NADPH</name>
        <dbReference type="ChEBI" id="CHEBI:57783"/>
    </ligand>
</feature>
<dbReference type="HAMAP" id="MF_00183">
    <property type="entry name" value="DXP_reductoisom"/>
    <property type="match status" value="1"/>
</dbReference>
<dbReference type="GO" id="GO:0030145">
    <property type="term" value="F:manganese ion binding"/>
    <property type="evidence" value="ECO:0007669"/>
    <property type="project" value="TreeGrafter"/>
</dbReference>
<feature type="binding site" evidence="9">
    <location>
        <position position="36"/>
    </location>
    <ligand>
        <name>NADPH</name>
        <dbReference type="ChEBI" id="CHEBI:57783"/>
    </ligand>
</feature>
<feature type="domain" description="DXP reductoisomerase C-terminal" evidence="12">
    <location>
        <begin position="256"/>
        <end position="373"/>
    </location>
</feature>
<dbReference type="Gene3D" id="3.40.50.720">
    <property type="entry name" value="NAD(P)-binding Rossmann-like Domain"/>
    <property type="match status" value="1"/>
</dbReference>
<feature type="binding site" evidence="9">
    <location>
        <position position="147"/>
    </location>
    <ligand>
        <name>1-deoxy-D-xylulose 5-phosphate</name>
        <dbReference type="ChEBI" id="CHEBI:57792"/>
    </ligand>
</feature>
<feature type="binding site" evidence="9">
    <location>
        <position position="120"/>
    </location>
    <ligand>
        <name>1-deoxy-D-xylulose 5-phosphate</name>
        <dbReference type="ChEBI" id="CHEBI:57792"/>
    </ligand>
</feature>
<feature type="binding site" evidence="9">
    <location>
        <position position="37"/>
    </location>
    <ligand>
        <name>NADPH</name>
        <dbReference type="ChEBI" id="CHEBI:57783"/>
    </ligand>
</feature>
<comment type="catalytic activity">
    <reaction evidence="8">
        <text>2-C-methyl-D-erythritol 4-phosphate + NADP(+) = 1-deoxy-D-xylulose 5-phosphate + NADPH + H(+)</text>
        <dbReference type="Rhea" id="RHEA:13717"/>
        <dbReference type="ChEBI" id="CHEBI:15378"/>
        <dbReference type="ChEBI" id="CHEBI:57783"/>
        <dbReference type="ChEBI" id="CHEBI:57792"/>
        <dbReference type="ChEBI" id="CHEBI:58262"/>
        <dbReference type="ChEBI" id="CHEBI:58349"/>
        <dbReference type="EC" id="1.1.1.267"/>
    </reaction>
    <physiologicalReaction direction="right-to-left" evidence="8">
        <dbReference type="Rhea" id="RHEA:13719"/>
    </physiologicalReaction>
</comment>
<feature type="binding site" evidence="9">
    <location>
        <position position="121"/>
    </location>
    <ligand>
        <name>NADPH</name>
        <dbReference type="ChEBI" id="CHEBI:57783"/>
    </ligand>
</feature>
<keyword evidence="14" id="KW-1185">Reference proteome</keyword>
<dbReference type="GO" id="GO:0051484">
    <property type="term" value="P:isopentenyl diphosphate biosynthetic process, methylerythritol 4-phosphate pathway involved in terpenoid biosynthetic process"/>
    <property type="evidence" value="ECO:0007669"/>
    <property type="project" value="TreeGrafter"/>
</dbReference>
<feature type="binding site" evidence="9">
    <location>
        <position position="171"/>
    </location>
    <ligand>
        <name>1-deoxy-D-xylulose 5-phosphate</name>
        <dbReference type="ChEBI" id="CHEBI:57792"/>
    </ligand>
</feature>
<feature type="binding site" evidence="9">
    <location>
        <position position="147"/>
    </location>
    <ligand>
        <name>Mn(2+)</name>
        <dbReference type="ChEBI" id="CHEBI:29035"/>
    </ligand>
</feature>
<feature type="binding site" evidence="9">
    <location>
        <position position="216"/>
    </location>
    <ligand>
        <name>1-deoxy-D-xylulose 5-phosphate</name>
        <dbReference type="ChEBI" id="CHEBI:57792"/>
    </ligand>
</feature>
<name>A0A4Z0H5R7_9BACI</name>
<dbReference type="Gene3D" id="1.10.1740.10">
    <property type="match status" value="1"/>
</dbReference>
<feature type="binding site" evidence="9">
    <location>
        <position position="213"/>
    </location>
    <ligand>
        <name>1-deoxy-D-xylulose 5-phosphate</name>
        <dbReference type="ChEBI" id="CHEBI:57792"/>
    </ligand>
</feature>
<dbReference type="PANTHER" id="PTHR30525">
    <property type="entry name" value="1-DEOXY-D-XYLULOSE 5-PHOSPHATE REDUCTOISOMERASE"/>
    <property type="match status" value="1"/>
</dbReference>
<dbReference type="InterPro" id="IPR013512">
    <property type="entry name" value="DXP_reductoisomerase_N"/>
</dbReference>
<evidence type="ECO:0000313" key="13">
    <source>
        <dbReference type="EMBL" id="TGB04771.1"/>
    </source>
</evidence>
<dbReference type="EMBL" id="SRJC01000001">
    <property type="protein sequence ID" value="TGB04771.1"/>
    <property type="molecule type" value="Genomic_DNA"/>
</dbReference>
<evidence type="ECO:0000256" key="2">
    <source>
        <dbReference type="ARBA" id="ARBA00006825"/>
    </source>
</evidence>
<evidence type="ECO:0000256" key="7">
    <source>
        <dbReference type="ARBA" id="ARBA00023229"/>
    </source>
</evidence>
<dbReference type="AlphaFoldDB" id="A0A4Z0H5R7"/>
<evidence type="ECO:0000256" key="5">
    <source>
        <dbReference type="ARBA" id="ARBA00023002"/>
    </source>
</evidence>
<feature type="binding site" evidence="9">
    <location>
        <position position="38"/>
    </location>
    <ligand>
        <name>NADPH</name>
        <dbReference type="ChEBI" id="CHEBI:57783"/>
    </ligand>
</feature>
<comment type="pathway">
    <text evidence="1 9">Isoprenoid biosynthesis; isopentenyl diphosphate biosynthesis via DXP pathway; isopentenyl diphosphate from 1-deoxy-D-xylulose 5-phosphate: step 1/6.</text>
</comment>
<dbReference type="OrthoDB" id="9806546at2"/>
<dbReference type="InterPro" id="IPR036291">
    <property type="entry name" value="NAD(P)-bd_dom_sf"/>
</dbReference>
<evidence type="ECO:0000256" key="1">
    <source>
        <dbReference type="ARBA" id="ARBA00005094"/>
    </source>
</evidence>
<evidence type="ECO:0000256" key="8">
    <source>
        <dbReference type="ARBA" id="ARBA00048543"/>
    </source>
</evidence>
<keyword evidence="13" id="KW-0413">Isomerase</keyword>
<feature type="binding site" evidence="9">
    <location>
        <position position="11"/>
    </location>
    <ligand>
        <name>NADPH</name>
        <dbReference type="ChEBI" id="CHEBI:57783"/>
    </ligand>
</feature>
<sequence>MKQIALLGATGSIGVQTLDVIRLHPDEFNLHSMAFGRNVEKALPLIKEFNPKTVVVQDEATKDALSRLIDQPIYTGTEGLIEISVDDAVDVVVNAVMGSIGLPATLKAIEAKKTIAIANKETLVTAGHLVMSEAKRHGVELLPVDSEHSAIYQSLNGENKQDIHKLIITASGGSFRDQTREELVGVTVEDALNHPNWSMGAKITIDSASMMNKGLEVIEAHWLFDVPYDQIHVILHRESVIHSMVEFVDRSVMAQLGTPDMKVPIQYALTYPNRLDLEMTKQLDLEEIATLHFEKMDMVRFPCLRMAYEAGREGGSMTTVLNAANEEAVQLFLEGKISFLDIERKIERALEAHKRIHNPDLSTILSIDKETRNKVRFHLN</sequence>
<dbReference type="SUPFAM" id="SSF51735">
    <property type="entry name" value="NAD(P)-binding Rossmann-fold domains"/>
    <property type="match status" value="1"/>
</dbReference>
<dbReference type="STRING" id="192814.GCA_900166575_01799"/>
<dbReference type="NCBIfam" id="NF009114">
    <property type="entry name" value="PRK12464.1"/>
    <property type="match status" value="1"/>
</dbReference>
<feature type="binding site" evidence="9">
    <location>
        <position position="194"/>
    </location>
    <ligand>
        <name>1-deoxy-D-xylulose 5-phosphate</name>
        <dbReference type="ChEBI" id="CHEBI:57792"/>
    </ligand>
</feature>
<comment type="caution">
    <text evidence="13">The sequence shown here is derived from an EMBL/GenBank/DDBJ whole genome shotgun (WGS) entry which is preliminary data.</text>
</comment>
<feature type="binding site" evidence="9">
    <location>
        <position position="12"/>
    </location>
    <ligand>
        <name>NADPH</name>
        <dbReference type="ChEBI" id="CHEBI:57783"/>
    </ligand>
</feature>
<feature type="binding site" evidence="9">
    <location>
        <position position="119"/>
    </location>
    <ligand>
        <name>NADPH</name>
        <dbReference type="ChEBI" id="CHEBI:57783"/>
    </ligand>
</feature>
<dbReference type="PIRSF" id="PIRSF006205">
    <property type="entry name" value="Dxp_reductismrs"/>
    <property type="match status" value="1"/>
</dbReference>
<dbReference type="Pfam" id="PF08436">
    <property type="entry name" value="DXP_redisom_C"/>
    <property type="match status" value="1"/>
</dbReference>
<feature type="binding site" evidence="9">
    <location>
        <position position="145"/>
    </location>
    <ligand>
        <name>Mn(2+)</name>
        <dbReference type="ChEBI" id="CHEBI:29035"/>
    </ligand>
</feature>
<evidence type="ECO:0000259" key="11">
    <source>
        <dbReference type="Pfam" id="PF08436"/>
    </source>
</evidence>
<dbReference type="SUPFAM" id="SSF69055">
    <property type="entry name" value="1-deoxy-D-xylulose-5-phosphate reductoisomerase, C-terminal domain"/>
    <property type="match status" value="1"/>
</dbReference>
<evidence type="ECO:0000256" key="3">
    <source>
        <dbReference type="ARBA" id="ARBA00022723"/>
    </source>
</evidence>
<feature type="domain" description="1-deoxy-D-xylulose 5-phosphate reductoisomerase N-terminal" evidence="10">
    <location>
        <begin position="4"/>
        <end position="127"/>
    </location>
</feature>
<keyword evidence="4 9" id="KW-0521">NADP</keyword>
<dbReference type="RefSeq" id="WP_079480157.1">
    <property type="nucleotide sequence ID" value="NZ_FVYZ01000004.1"/>
</dbReference>
<dbReference type="InterPro" id="IPR013644">
    <property type="entry name" value="DXP_reductoisomerase_C"/>
</dbReference>